<sequence>TTVNTFSPLIFRPNPGVYNVLVPTQLQRSLQVHRRASEPCEDFYQFSCGNFLQNTNLDNRGRDRSSTSWKGRNSIEIRNMLERPTQPQDPMAFNLAKKFYRSCMNESAIEAEGFKNIKQVFRQMGGWPTLEGSNWRREEFDWKEAVYKLRGMGANFDFFFRVSVDRDKKDGSRYILGAHHMLQTEEEVFDIVEDDPSTSTREIARQVKIHDNVYSPSELRSDVKAMYLDYMVNVALLFGVGASTARKDAEEVLGLLLKIAKISEESTALNRSDLYEVYSVLELHVKYRTIPWLHHLNKLLEPVGTVGLDDMVVIAEPLYMSRLEMLLEDTPKRTLANYIVWHTLQHLINYSPAKLLDTAYFFIEKVNGKITKPSRWKMCVKATEERMESVISTAYIKNYFDEVTQDRALDLIRNIKTQFKYNLYAMQWLDKKTKDVILKKLISTSEEIVSYDYLTEALEENRIYDKVQVHEGKLLESALNLDYVNTNIRFSKLMKPYKRTG</sequence>
<dbReference type="PANTHER" id="PTHR11733">
    <property type="entry name" value="ZINC METALLOPROTEASE FAMILY M13 NEPRILYSIN-RELATED"/>
    <property type="match status" value="1"/>
</dbReference>
<comment type="subcellular location">
    <subcellularLocation>
        <location evidence="1">Cell membrane</location>
        <topology evidence="1">Single-pass type II membrane protein</topology>
    </subcellularLocation>
</comment>
<feature type="domain" description="Peptidase M13 N-terminal" evidence="3">
    <location>
        <begin position="39"/>
        <end position="448"/>
    </location>
</feature>
<dbReference type="PANTHER" id="PTHR11733:SF224">
    <property type="entry name" value="NEPRILYSIN-2"/>
    <property type="match status" value="1"/>
</dbReference>
<evidence type="ECO:0000313" key="5">
    <source>
        <dbReference type="Proteomes" id="UP001162164"/>
    </source>
</evidence>
<dbReference type="SUPFAM" id="SSF55486">
    <property type="entry name" value="Metalloproteases ('zincins'), catalytic domain"/>
    <property type="match status" value="1"/>
</dbReference>
<feature type="non-terminal residue" evidence="4">
    <location>
        <position position="1"/>
    </location>
</feature>
<keyword evidence="5" id="KW-1185">Reference proteome</keyword>
<accession>A0ABQ9JP65</accession>
<dbReference type="EMBL" id="JAPWTJ010000346">
    <property type="protein sequence ID" value="KAJ8979359.1"/>
    <property type="molecule type" value="Genomic_DNA"/>
</dbReference>
<proteinExistence type="inferred from homology"/>
<gene>
    <name evidence="4" type="ORF">NQ317_010132</name>
</gene>
<protein>
    <recommendedName>
        <fullName evidence="3">Peptidase M13 N-terminal domain-containing protein</fullName>
    </recommendedName>
</protein>
<dbReference type="Proteomes" id="UP001162164">
    <property type="component" value="Unassembled WGS sequence"/>
</dbReference>
<evidence type="ECO:0000256" key="2">
    <source>
        <dbReference type="ARBA" id="ARBA00007357"/>
    </source>
</evidence>
<dbReference type="PROSITE" id="PS51885">
    <property type="entry name" value="NEPRILYSIN"/>
    <property type="match status" value="1"/>
</dbReference>
<comment type="similarity">
    <text evidence="2">Belongs to the peptidase M13 family.</text>
</comment>
<evidence type="ECO:0000313" key="4">
    <source>
        <dbReference type="EMBL" id="KAJ8979359.1"/>
    </source>
</evidence>
<name>A0ABQ9JP65_9CUCU</name>
<dbReference type="InterPro" id="IPR000718">
    <property type="entry name" value="Peptidase_M13"/>
</dbReference>
<evidence type="ECO:0000259" key="3">
    <source>
        <dbReference type="Pfam" id="PF05649"/>
    </source>
</evidence>
<dbReference type="InterPro" id="IPR042089">
    <property type="entry name" value="Peptidase_M13_dom_2"/>
</dbReference>
<dbReference type="Pfam" id="PF05649">
    <property type="entry name" value="Peptidase_M13_N"/>
    <property type="match status" value="1"/>
</dbReference>
<organism evidence="4 5">
    <name type="scientific">Molorchus minor</name>
    <dbReference type="NCBI Taxonomy" id="1323400"/>
    <lineage>
        <taxon>Eukaryota</taxon>
        <taxon>Metazoa</taxon>
        <taxon>Ecdysozoa</taxon>
        <taxon>Arthropoda</taxon>
        <taxon>Hexapoda</taxon>
        <taxon>Insecta</taxon>
        <taxon>Pterygota</taxon>
        <taxon>Neoptera</taxon>
        <taxon>Endopterygota</taxon>
        <taxon>Coleoptera</taxon>
        <taxon>Polyphaga</taxon>
        <taxon>Cucujiformia</taxon>
        <taxon>Chrysomeloidea</taxon>
        <taxon>Cerambycidae</taxon>
        <taxon>Lamiinae</taxon>
        <taxon>Monochamini</taxon>
        <taxon>Molorchus</taxon>
    </lineage>
</organism>
<dbReference type="InterPro" id="IPR024079">
    <property type="entry name" value="MetalloPept_cat_dom_sf"/>
</dbReference>
<dbReference type="Gene3D" id="1.10.1380.10">
    <property type="entry name" value="Neutral endopeptidase , domain2"/>
    <property type="match status" value="1"/>
</dbReference>
<comment type="caution">
    <text evidence="4">The sequence shown here is derived from an EMBL/GenBank/DDBJ whole genome shotgun (WGS) entry which is preliminary data.</text>
</comment>
<dbReference type="InterPro" id="IPR008753">
    <property type="entry name" value="Peptidase_M13_N"/>
</dbReference>
<dbReference type="CDD" id="cd08662">
    <property type="entry name" value="M13"/>
    <property type="match status" value="1"/>
</dbReference>
<dbReference type="Gene3D" id="3.40.390.10">
    <property type="entry name" value="Collagenase (Catalytic Domain)"/>
    <property type="match status" value="1"/>
</dbReference>
<evidence type="ECO:0000256" key="1">
    <source>
        <dbReference type="ARBA" id="ARBA00004401"/>
    </source>
</evidence>
<reference evidence="4" key="1">
    <citation type="journal article" date="2023" name="Insect Mol. Biol.">
        <title>Genome sequencing provides insights into the evolution of gene families encoding plant cell wall-degrading enzymes in longhorned beetles.</title>
        <authorList>
            <person name="Shin N.R."/>
            <person name="Okamura Y."/>
            <person name="Kirsch R."/>
            <person name="Pauchet Y."/>
        </authorList>
    </citation>
    <scope>NUCLEOTIDE SEQUENCE</scope>
    <source>
        <strain evidence="4">MMC_N1</strain>
    </source>
</reference>